<organism evidence="2 3">
    <name type="scientific">Brassica napus</name>
    <name type="common">Rape</name>
    <dbReference type="NCBI Taxonomy" id="3708"/>
    <lineage>
        <taxon>Eukaryota</taxon>
        <taxon>Viridiplantae</taxon>
        <taxon>Streptophyta</taxon>
        <taxon>Embryophyta</taxon>
        <taxon>Tracheophyta</taxon>
        <taxon>Spermatophyta</taxon>
        <taxon>Magnoliopsida</taxon>
        <taxon>eudicotyledons</taxon>
        <taxon>Gunneridae</taxon>
        <taxon>Pentapetalae</taxon>
        <taxon>rosids</taxon>
        <taxon>malvids</taxon>
        <taxon>Brassicales</taxon>
        <taxon>Brassicaceae</taxon>
        <taxon>Brassiceae</taxon>
        <taxon>Brassica</taxon>
    </lineage>
</organism>
<feature type="region of interest" description="Disordered" evidence="1">
    <location>
        <begin position="181"/>
        <end position="219"/>
    </location>
</feature>
<proteinExistence type="predicted"/>
<reference evidence="2 3" key="1">
    <citation type="submission" date="2021-05" db="EMBL/GenBank/DDBJ databases">
        <title>Genome Assembly of Synthetic Allotetraploid Brassica napus Reveals Homoeologous Exchanges between Subgenomes.</title>
        <authorList>
            <person name="Davis J.T."/>
        </authorList>
    </citation>
    <scope>NUCLEOTIDE SEQUENCE [LARGE SCALE GENOMIC DNA]</scope>
    <source>
        <strain evidence="3">cv. Da-Ae</strain>
        <tissue evidence="2">Seedling</tissue>
    </source>
</reference>
<comment type="caution">
    <text evidence="2">The sequence shown here is derived from an EMBL/GenBank/DDBJ whole genome shotgun (WGS) entry which is preliminary data.</text>
</comment>
<feature type="region of interest" description="Disordered" evidence="1">
    <location>
        <begin position="23"/>
        <end position="58"/>
    </location>
</feature>
<evidence type="ECO:0000256" key="1">
    <source>
        <dbReference type="SAM" id="MobiDB-lite"/>
    </source>
</evidence>
<evidence type="ECO:0000313" key="2">
    <source>
        <dbReference type="EMBL" id="KAH0868467.1"/>
    </source>
</evidence>
<keyword evidence="3" id="KW-1185">Reference proteome</keyword>
<protein>
    <submittedName>
        <fullName evidence="2">Uncharacterized protein</fullName>
    </submittedName>
</protein>
<dbReference type="Proteomes" id="UP000824890">
    <property type="component" value="Unassembled WGS sequence"/>
</dbReference>
<gene>
    <name evidence="2" type="ORF">HID58_075489</name>
</gene>
<feature type="compositionally biased region" description="Basic and acidic residues" evidence="1">
    <location>
        <begin position="181"/>
        <end position="194"/>
    </location>
</feature>
<evidence type="ECO:0000313" key="3">
    <source>
        <dbReference type="Proteomes" id="UP000824890"/>
    </source>
</evidence>
<accession>A0ABQ7YLF8</accession>
<dbReference type="EMBL" id="JAGKQM010000017">
    <property type="protein sequence ID" value="KAH0868467.1"/>
    <property type="molecule type" value="Genomic_DNA"/>
</dbReference>
<sequence>MDQKTIDDRVNALLEERLKDLGIGKIPENHDNPSPPLSDNSLSMASPVVRTHQKSVNSPALVVATPGKEFGPKKNLAKELEKESGVKRTLDEEFGSVDKATDMRPLDFVVVSPAKATKDDKATKDPAYGRGCRRKRIMLRLRGRRRLRLRKKLLRIRKKRLNLRKKEAEAKKTVAEAKKKEAELKKKQEAELKKQKQAGSKYKKVTPPRDGVTRCKNKTNARRSLMSRILKWLDLP</sequence>
<name>A0ABQ7YLF8_BRANA</name>